<dbReference type="RefSeq" id="WP_190480711.1">
    <property type="nucleotide sequence ID" value="NZ_JACOFT010000006.1"/>
</dbReference>
<dbReference type="Proteomes" id="UP000637632">
    <property type="component" value="Unassembled WGS sequence"/>
</dbReference>
<evidence type="ECO:0000313" key="2">
    <source>
        <dbReference type="EMBL" id="MBC3812798.1"/>
    </source>
</evidence>
<keyword evidence="3" id="KW-1185">Reference proteome</keyword>
<dbReference type="EMBL" id="JACOFT010000006">
    <property type="protein sequence ID" value="MBC3812798.1"/>
    <property type="molecule type" value="Genomic_DNA"/>
</dbReference>
<organism evidence="2 3">
    <name type="scientific">Undibacterium aquatile</name>
    <dbReference type="NCBI Taxonomy" id="1537398"/>
    <lineage>
        <taxon>Bacteria</taxon>
        <taxon>Pseudomonadati</taxon>
        <taxon>Pseudomonadota</taxon>
        <taxon>Betaproteobacteria</taxon>
        <taxon>Burkholderiales</taxon>
        <taxon>Oxalobacteraceae</taxon>
        <taxon>Undibacterium</taxon>
    </lineage>
</organism>
<keyword evidence="1" id="KW-0732">Signal</keyword>
<gene>
    <name evidence="2" type="ORF">H8K26_15240</name>
</gene>
<proteinExistence type="predicted"/>
<evidence type="ECO:0000256" key="1">
    <source>
        <dbReference type="SAM" id="SignalP"/>
    </source>
</evidence>
<feature type="signal peptide" evidence="1">
    <location>
        <begin position="1"/>
        <end position="28"/>
    </location>
</feature>
<feature type="chain" id="PRO_5046860473" evidence="1">
    <location>
        <begin position="29"/>
        <end position="171"/>
    </location>
</feature>
<comment type="caution">
    <text evidence="2">The sequence shown here is derived from an EMBL/GenBank/DDBJ whole genome shotgun (WGS) entry which is preliminary data.</text>
</comment>
<protein>
    <submittedName>
        <fullName evidence="2">Uncharacterized protein</fullName>
    </submittedName>
</protein>
<name>A0ABR6XJ82_9BURK</name>
<accession>A0ABR6XJ82</accession>
<sequence>MLKVDIMKVFNLLCVTGFALCFSANVLAQSHSSPVSSVRHGYYAGRPFPGYTYHSPRPYYGNHGYYRGHYSYFPEVLLGSVVVGAMLSAPSVVYSNQTYTTYAPYPAYATTYSTYSSPVYISEPVTSYTYSDPIPVTSNNSDWLYCNQPDGFYPAIKDCPGGWRKVPAQGR</sequence>
<evidence type="ECO:0000313" key="3">
    <source>
        <dbReference type="Proteomes" id="UP000637632"/>
    </source>
</evidence>
<reference evidence="2 3" key="1">
    <citation type="submission" date="2020-08" db="EMBL/GenBank/DDBJ databases">
        <title>Novel species isolated from subtropical streams in China.</title>
        <authorList>
            <person name="Lu H."/>
        </authorList>
    </citation>
    <scope>NUCLEOTIDE SEQUENCE [LARGE SCALE GENOMIC DNA]</scope>
    <source>
        <strain evidence="2 3">CCTCC AB 2015119</strain>
    </source>
</reference>